<keyword evidence="3 4" id="KW-0460">Magnesium</keyword>
<keyword evidence="6" id="KW-1185">Reference proteome</keyword>
<dbReference type="SUPFAM" id="SSF56655">
    <property type="entry name" value="Carbohydrate phosphatase"/>
    <property type="match status" value="1"/>
</dbReference>
<dbReference type="PANTHER" id="PTHR20854">
    <property type="entry name" value="INOSITOL MONOPHOSPHATASE"/>
    <property type="match status" value="1"/>
</dbReference>
<dbReference type="PROSITE" id="PS00629">
    <property type="entry name" value="IMP_1"/>
    <property type="match status" value="1"/>
</dbReference>
<dbReference type="InterPro" id="IPR020583">
    <property type="entry name" value="Inositol_monoP_metal-BS"/>
</dbReference>
<proteinExistence type="predicted"/>
<dbReference type="AlphaFoldDB" id="C5C3A7"/>
<name>C5C3A7_BEUC1</name>
<gene>
    <name evidence="5" type="ordered locus">Bcav_1550</name>
</gene>
<evidence type="ECO:0000256" key="1">
    <source>
        <dbReference type="ARBA" id="ARBA00022723"/>
    </source>
</evidence>
<dbReference type="GO" id="GO:0007165">
    <property type="term" value="P:signal transduction"/>
    <property type="evidence" value="ECO:0007669"/>
    <property type="project" value="TreeGrafter"/>
</dbReference>
<evidence type="ECO:0000313" key="6">
    <source>
        <dbReference type="Proteomes" id="UP000007962"/>
    </source>
</evidence>
<dbReference type="Proteomes" id="UP000007962">
    <property type="component" value="Chromosome"/>
</dbReference>
<feature type="binding site" evidence="4">
    <location>
        <position position="114"/>
    </location>
    <ligand>
        <name>Mg(2+)</name>
        <dbReference type="ChEBI" id="CHEBI:18420"/>
        <label>1</label>
        <note>catalytic</note>
    </ligand>
</feature>
<protein>
    <submittedName>
        <fullName evidence="5">Inositol-phosphate phosphatase</fullName>
        <ecNumber evidence="5">3.1.3.25</ecNumber>
    </submittedName>
</protein>
<dbReference type="GO" id="GO:0008934">
    <property type="term" value="F:inositol monophosphate 1-phosphatase activity"/>
    <property type="evidence" value="ECO:0007669"/>
    <property type="project" value="TreeGrafter"/>
</dbReference>
<reference evidence="5 6" key="1">
    <citation type="journal article" date="2009" name="Stand. Genomic Sci.">
        <title>Complete genome sequence of Beutenbergia cavernae type strain (HKI 0122).</title>
        <authorList>
            <person name="Land M."/>
            <person name="Pukall R."/>
            <person name="Abt B."/>
            <person name="Goker M."/>
            <person name="Rohde M."/>
            <person name="Glavina Del Rio T."/>
            <person name="Tice H."/>
            <person name="Copeland A."/>
            <person name="Cheng J.F."/>
            <person name="Lucas S."/>
            <person name="Chen F."/>
            <person name="Nolan M."/>
            <person name="Bruce D."/>
            <person name="Goodwin L."/>
            <person name="Pitluck S."/>
            <person name="Ivanova N."/>
            <person name="Mavromatis K."/>
            <person name="Ovchinnikova G."/>
            <person name="Pati A."/>
            <person name="Chen A."/>
            <person name="Palaniappan K."/>
            <person name="Hauser L."/>
            <person name="Chang Y.J."/>
            <person name="Jefferies C.C."/>
            <person name="Saunders E."/>
            <person name="Brettin T."/>
            <person name="Detter J.C."/>
            <person name="Han C."/>
            <person name="Chain P."/>
            <person name="Bristow J."/>
            <person name="Eisen J.A."/>
            <person name="Markowitz V."/>
            <person name="Hugenholtz P."/>
            <person name="Kyrpides N.C."/>
            <person name="Klenk H.P."/>
            <person name="Lapidus A."/>
        </authorList>
    </citation>
    <scope>NUCLEOTIDE SEQUENCE [LARGE SCALE GENOMIC DNA]</scope>
    <source>
        <strain evidence="6">ATCC BAA-8 / DSM 12333 / NBRC 16432</strain>
    </source>
</reference>
<organism evidence="5 6">
    <name type="scientific">Beutenbergia cavernae (strain ATCC BAA-8 / DSM 12333 / CCUG 43141 / JCM 11478 / NBRC 16432 / NCIMB 13614 / HKI 0122)</name>
    <dbReference type="NCBI Taxonomy" id="471853"/>
    <lineage>
        <taxon>Bacteria</taxon>
        <taxon>Bacillati</taxon>
        <taxon>Actinomycetota</taxon>
        <taxon>Actinomycetes</taxon>
        <taxon>Micrococcales</taxon>
        <taxon>Beutenbergiaceae</taxon>
        <taxon>Beutenbergia</taxon>
    </lineage>
</organism>
<accession>C5C3A7</accession>
<dbReference type="KEGG" id="bcv:Bcav_1550"/>
<dbReference type="HOGENOM" id="CLU_044118_0_3_11"/>
<dbReference type="eggNOG" id="COG0483">
    <property type="taxonomic scope" value="Bacteria"/>
</dbReference>
<dbReference type="EMBL" id="CP001618">
    <property type="protein sequence ID" value="ACQ79806.1"/>
    <property type="molecule type" value="Genomic_DNA"/>
</dbReference>
<sequence length="294" mass="30702">MDDVTLPADAARPTVPSDPTDLADLADLADLLRFAEDLARRAGRQVRDAALDRSDAVTKSSASDWLTPVDGATEDLIRAELTAAYPDHAIVGEERPTRGDTAEAQIVWHVDPIDGTTNYLYGLGNVSVSIGAIDADGPAVGVVHDVYRDQTIGAARGLGVRVDGSPAVGADDGVTSLAGRVLLTEWSGHQTWPGMDETLGWVRDQQGTVRILGSCALSLAHAGLGRSAATLIAGRYHSWDVAAGVLIATEGGLELYDTHGPADGLPPHGLLVAPPGVVADVWTTWRRAAERAGA</sequence>
<evidence type="ECO:0000313" key="5">
    <source>
        <dbReference type="EMBL" id="ACQ79806.1"/>
    </source>
</evidence>
<dbReference type="Gene3D" id="3.40.190.80">
    <property type="match status" value="1"/>
</dbReference>
<dbReference type="InterPro" id="IPR000760">
    <property type="entry name" value="Inositol_monophosphatase-like"/>
</dbReference>
<dbReference type="STRING" id="471853.Bcav_1550"/>
<feature type="binding site" evidence="4">
    <location>
        <position position="111"/>
    </location>
    <ligand>
        <name>Mg(2+)</name>
        <dbReference type="ChEBI" id="CHEBI:18420"/>
        <label>1</label>
        <note>catalytic</note>
    </ligand>
</feature>
<dbReference type="GO" id="GO:0006020">
    <property type="term" value="P:inositol metabolic process"/>
    <property type="evidence" value="ECO:0007669"/>
    <property type="project" value="TreeGrafter"/>
</dbReference>
<feature type="binding site" evidence="4">
    <location>
        <position position="93"/>
    </location>
    <ligand>
        <name>Mg(2+)</name>
        <dbReference type="ChEBI" id="CHEBI:18420"/>
        <label>2</label>
    </ligand>
</feature>
<dbReference type="PANTHER" id="PTHR20854:SF4">
    <property type="entry name" value="INOSITOL-1-MONOPHOSPHATASE-RELATED"/>
    <property type="match status" value="1"/>
</dbReference>
<feature type="binding site" evidence="4">
    <location>
        <position position="240"/>
    </location>
    <ligand>
        <name>Mg(2+)</name>
        <dbReference type="ChEBI" id="CHEBI:18420"/>
        <label>1</label>
        <note>catalytic</note>
    </ligand>
</feature>
<dbReference type="GO" id="GO:0046872">
    <property type="term" value="F:metal ion binding"/>
    <property type="evidence" value="ECO:0007669"/>
    <property type="project" value="UniProtKB-KW"/>
</dbReference>
<comment type="cofactor">
    <cofactor evidence="4">
        <name>Mg(2+)</name>
        <dbReference type="ChEBI" id="CHEBI:18420"/>
    </cofactor>
</comment>
<dbReference type="Pfam" id="PF00459">
    <property type="entry name" value="Inositol_P"/>
    <property type="match status" value="1"/>
</dbReference>
<evidence type="ECO:0000256" key="4">
    <source>
        <dbReference type="PIRSR" id="PIRSR600760-2"/>
    </source>
</evidence>
<feature type="binding site" evidence="4">
    <location>
        <position position="113"/>
    </location>
    <ligand>
        <name>Mg(2+)</name>
        <dbReference type="ChEBI" id="CHEBI:18420"/>
        <label>1</label>
        <note>catalytic</note>
    </ligand>
</feature>
<keyword evidence="2 5" id="KW-0378">Hydrolase</keyword>
<evidence type="ECO:0000256" key="2">
    <source>
        <dbReference type="ARBA" id="ARBA00022801"/>
    </source>
</evidence>
<evidence type="ECO:0000256" key="3">
    <source>
        <dbReference type="ARBA" id="ARBA00022842"/>
    </source>
</evidence>
<dbReference type="OrthoDB" id="9772456at2"/>
<dbReference type="PRINTS" id="PR00377">
    <property type="entry name" value="IMPHPHTASES"/>
</dbReference>
<dbReference type="EC" id="3.1.3.25" evidence="5"/>
<dbReference type="Gene3D" id="3.30.540.10">
    <property type="entry name" value="Fructose-1,6-Bisphosphatase, subunit A, domain 1"/>
    <property type="match status" value="1"/>
</dbReference>
<keyword evidence="1 4" id="KW-0479">Metal-binding</keyword>